<gene>
    <name evidence="3" type="ORF">TTRE_0000232201</name>
</gene>
<sequence>MAMKRRSNWLELVVTKRSFLKVFCLLQLTLIMDVPNCASAWNQLNICPSEIKNPEYDGFRYKNLKIARADGEFFGRVVVQDVCYVIFHKSALDGFVMQKEGSDSVLISEFCNTKFRSSSGGQTSILKAADSNAKKYIFNEWAKKHNNDTNIFLFYHEGALQDRIESMNPYKQVLFGLPSQRFGKVGVGKISFKFELIYSTTTKFFGETRFQSDTMAFGFYDSLPTVNSDLLTENDYLERIANGSYNRTLPWCRDVIVDADKKKISLAEDFYTCDTQRKWEWFTCAFKPYNHCIDKQKRLCGWKPDVLKCTEYSYDRIQEREEPYGKECSPRDYGEPCSPCKTCETTLWEPWRAWTGSCGNVTRKRYRPPDGESHIDCSLDDTDCCHMTDWKTVPCPVELLPWEQKEKVENPIAYFLLIPATFALILCVSTLYMVFKSRKPKVSISLLNNQHINEINKVSYKAFFIYHIRELA</sequence>
<dbReference type="EMBL" id="HG805879">
    <property type="protein sequence ID" value="CDW54053.1"/>
    <property type="molecule type" value="Genomic_DNA"/>
</dbReference>
<organism evidence="3 4">
    <name type="scientific">Trichuris trichiura</name>
    <name type="common">Whipworm</name>
    <name type="synonym">Trichocephalus trichiurus</name>
    <dbReference type="NCBI Taxonomy" id="36087"/>
    <lineage>
        <taxon>Eukaryota</taxon>
        <taxon>Metazoa</taxon>
        <taxon>Ecdysozoa</taxon>
        <taxon>Nematoda</taxon>
        <taxon>Enoplea</taxon>
        <taxon>Dorylaimia</taxon>
        <taxon>Trichinellida</taxon>
        <taxon>Trichuridae</taxon>
        <taxon>Trichuris</taxon>
    </lineage>
</organism>
<feature type="signal peptide" evidence="2">
    <location>
        <begin position="1"/>
        <end position="40"/>
    </location>
</feature>
<evidence type="ECO:0000256" key="1">
    <source>
        <dbReference type="SAM" id="Phobius"/>
    </source>
</evidence>
<dbReference type="Proteomes" id="UP000030665">
    <property type="component" value="Unassembled WGS sequence"/>
</dbReference>
<evidence type="ECO:0000256" key="2">
    <source>
        <dbReference type="SAM" id="SignalP"/>
    </source>
</evidence>
<name>A0A077Z2Y0_TRITR</name>
<feature type="chain" id="PRO_5001728345" evidence="2">
    <location>
        <begin position="41"/>
        <end position="472"/>
    </location>
</feature>
<accession>A0A077Z2Y0</accession>
<reference evidence="3" key="2">
    <citation type="submission" date="2014-03" db="EMBL/GenBank/DDBJ databases">
        <title>The whipworm genome and dual-species transcriptomics of an intimate host-pathogen interaction.</title>
        <authorList>
            <person name="Foth B.J."/>
            <person name="Tsai I.J."/>
            <person name="Reid A.J."/>
            <person name="Bancroft A.J."/>
            <person name="Nichol S."/>
            <person name="Tracey A."/>
            <person name="Holroyd N."/>
            <person name="Cotton J.A."/>
            <person name="Stanley E.J."/>
            <person name="Zarowiecki M."/>
            <person name="Liu J.Z."/>
            <person name="Huckvale T."/>
            <person name="Cooper P.J."/>
            <person name="Grencis R.K."/>
            <person name="Berriman M."/>
        </authorList>
    </citation>
    <scope>NUCLEOTIDE SEQUENCE [LARGE SCALE GENOMIC DNA]</scope>
</reference>
<dbReference type="OrthoDB" id="5800348at2759"/>
<dbReference type="AlphaFoldDB" id="A0A077Z2Y0"/>
<keyword evidence="4" id="KW-1185">Reference proteome</keyword>
<keyword evidence="1" id="KW-1133">Transmembrane helix</keyword>
<proteinExistence type="predicted"/>
<feature type="transmembrane region" description="Helical" evidence="1">
    <location>
        <begin position="412"/>
        <end position="435"/>
    </location>
</feature>
<keyword evidence="2" id="KW-0732">Signal</keyword>
<evidence type="ECO:0000313" key="4">
    <source>
        <dbReference type="Proteomes" id="UP000030665"/>
    </source>
</evidence>
<reference evidence="3" key="1">
    <citation type="submission" date="2014-01" db="EMBL/GenBank/DDBJ databases">
        <authorList>
            <person name="Aslett M."/>
        </authorList>
    </citation>
    <scope>NUCLEOTIDE SEQUENCE</scope>
</reference>
<keyword evidence="1" id="KW-0472">Membrane</keyword>
<evidence type="ECO:0000313" key="3">
    <source>
        <dbReference type="EMBL" id="CDW54053.1"/>
    </source>
</evidence>
<protein>
    <submittedName>
        <fullName evidence="3">Uncharacterized protein</fullName>
    </submittedName>
</protein>
<keyword evidence="1" id="KW-0812">Transmembrane</keyword>